<comment type="caution">
    <text evidence="4">The sequence shown here is derived from an EMBL/GenBank/DDBJ whole genome shotgun (WGS) entry which is preliminary data.</text>
</comment>
<dbReference type="Pfam" id="PF04734">
    <property type="entry name" value="Ceramidase_alk"/>
    <property type="match status" value="1"/>
</dbReference>
<accession>A0A5C6B904</accession>
<sequence length="704" mass="76899">MLTLTAKSSCQAELRVGAAVVDVNPTQMPVIVNGGMLSRTATQIRTTVNARAIVLADDKTRIAIVVVDSCMMPRLLLDDAKQLAASKTAIPAENMLISATHTHTAPSSFGALGTPADLNYLPVIRQRIVEAIVAAESNLQPARVGWGSTSVPEMTALRRWVRRPDKLDVDPFGEYTVRANMHAATKMDMVTGPTGPEDPELSMIAFETLDGAPIAILANYSMHYFGDQPISADYFGLFSESIAKHAGERFQTKHPDADPPTSIVGVLSHGCSGDIWRRDYWTYNGKDDQTIEGYAQAMAGHAAKVYDGIEYQSDADLRMVQSELPMRYRVPNESRLKWAQQIVAEMGDRQPKDKTEVYAREAVLLHEMQETKILVQALRIGDIAIATTPNETYALTGLKLKHQSPLNKTMVIELANGADGYIPPPEQHPLGGYNTWPARSAGLEVSAESKIVAALLTGLEDVTGKPRRPFVQSVGKKTQAILDHQPVLYWRCDAMDATVCRDQSGNQNDGKIDPGVLFFLPGPKAADAENQFCVGDEVNRCMHFADGRVSANIDRSGNQWSAVVSVWNGMPLDARSMAGWFLSRDGGTDSAASKWHAGVAGTEGEPGVLAIKIGDNETVYGKTPLERWQWYQIAIVCDGEKLRVHINGQTSPEIETEITAAANTTGTETWSLGGNTEMNWEGRLDEFALFDKAFTPTEINNLLQ</sequence>
<dbReference type="AlphaFoldDB" id="A0A5C6B904"/>
<dbReference type="RefSeq" id="WP_231741597.1">
    <property type="nucleotide sequence ID" value="NZ_CP151726.1"/>
</dbReference>
<proteinExistence type="predicted"/>
<name>A0A5C6B904_9BACT</name>
<gene>
    <name evidence="4" type="ORF">Pla52n_03190</name>
</gene>
<dbReference type="InterPro" id="IPR006558">
    <property type="entry name" value="LamG-like"/>
</dbReference>
<keyword evidence="5" id="KW-1185">Reference proteome</keyword>
<dbReference type="SMART" id="SM00560">
    <property type="entry name" value="LamGL"/>
    <property type="match status" value="1"/>
</dbReference>
<organism evidence="4 5">
    <name type="scientific">Stieleria varia</name>
    <dbReference type="NCBI Taxonomy" id="2528005"/>
    <lineage>
        <taxon>Bacteria</taxon>
        <taxon>Pseudomonadati</taxon>
        <taxon>Planctomycetota</taxon>
        <taxon>Planctomycetia</taxon>
        <taxon>Pirellulales</taxon>
        <taxon>Pirellulaceae</taxon>
        <taxon>Stieleria</taxon>
    </lineage>
</organism>
<dbReference type="EMBL" id="SJPN01000001">
    <property type="protein sequence ID" value="TWU07746.1"/>
    <property type="molecule type" value="Genomic_DNA"/>
</dbReference>
<protein>
    <submittedName>
        <fullName evidence="4">Neutral/alkaline non-lysosomal ceramidase</fullName>
    </submittedName>
</protein>
<reference evidence="4 5" key="1">
    <citation type="submission" date="2019-02" db="EMBL/GenBank/DDBJ databases">
        <title>Deep-cultivation of Planctomycetes and their phenomic and genomic characterization uncovers novel biology.</title>
        <authorList>
            <person name="Wiegand S."/>
            <person name="Jogler M."/>
            <person name="Boedeker C."/>
            <person name="Pinto D."/>
            <person name="Vollmers J."/>
            <person name="Rivas-Marin E."/>
            <person name="Kohn T."/>
            <person name="Peeters S.H."/>
            <person name="Heuer A."/>
            <person name="Rast P."/>
            <person name="Oberbeckmann S."/>
            <person name="Bunk B."/>
            <person name="Jeske O."/>
            <person name="Meyerdierks A."/>
            <person name="Storesund J.E."/>
            <person name="Kallscheuer N."/>
            <person name="Luecker S."/>
            <person name="Lage O.M."/>
            <person name="Pohl T."/>
            <person name="Merkel B.J."/>
            <person name="Hornburger P."/>
            <person name="Mueller R.-W."/>
            <person name="Bruemmer F."/>
            <person name="Labrenz M."/>
            <person name="Spormann A.M."/>
            <person name="Op Den Camp H."/>
            <person name="Overmann J."/>
            <person name="Amann R."/>
            <person name="Jetten M.S.M."/>
            <person name="Mascher T."/>
            <person name="Medema M.H."/>
            <person name="Devos D.P."/>
            <person name="Kaster A.-K."/>
            <person name="Ovreas L."/>
            <person name="Rohde M."/>
            <person name="Galperin M.Y."/>
            <person name="Jogler C."/>
        </authorList>
    </citation>
    <scope>NUCLEOTIDE SEQUENCE [LARGE SCALE GENOMIC DNA]</scope>
    <source>
        <strain evidence="4 5">Pla52n</strain>
    </source>
</reference>
<evidence type="ECO:0000313" key="4">
    <source>
        <dbReference type="EMBL" id="TWU07746.1"/>
    </source>
</evidence>
<evidence type="ECO:0000256" key="2">
    <source>
        <dbReference type="ARBA" id="ARBA00023157"/>
    </source>
</evidence>
<dbReference type="Gene3D" id="2.60.120.200">
    <property type="match status" value="1"/>
</dbReference>
<dbReference type="SUPFAM" id="SSF49899">
    <property type="entry name" value="Concanavalin A-like lectins/glucanases"/>
    <property type="match status" value="1"/>
</dbReference>
<dbReference type="Proteomes" id="UP000320176">
    <property type="component" value="Unassembled WGS sequence"/>
</dbReference>
<evidence type="ECO:0000259" key="3">
    <source>
        <dbReference type="SMART" id="SM00560"/>
    </source>
</evidence>
<evidence type="ECO:0000256" key="1">
    <source>
        <dbReference type="ARBA" id="ARBA00022729"/>
    </source>
</evidence>
<evidence type="ECO:0000313" key="5">
    <source>
        <dbReference type="Proteomes" id="UP000320176"/>
    </source>
</evidence>
<dbReference type="Pfam" id="PF13385">
    <property type="entry name" value="Laminin_G_3"/>
    <property type="match status" value="1"/>
</dbReference>
<keyword evidence="2" id="KW-1015">Disulfide bond</keyword>
<feature type="domain" description="LamG-like jellyroll fold" evidence="3">
    <location>
        <begin position="564"/>
        <end position="697"/>
    </location>
</feature>
<dbReference type="InterPro" id="IPR013320">
    <property type="entry name" value="ConA-like_dom_sf"/>
</dbReference>
<dbReference type="InterPro" id="IPR031329">
    <property type="entry name" value="NEUT/ALK_ceramidase_N"/>
</dbReference>
<keyword evidence="1" id="KW-0732">Signal</keyword>